<reference evidence="3" key="1">
    <citation type="submission" date="2020-04" db="EMBL/GenBank/DDBJ databases">
        <title>Hybrid Assembly of Korean Phytophthora infestans isolates.</title>
        <authorList>
            <person name="Prokchorchik M."/>
            <person name="Lee Y."/>
            <person name="Seo J."/>
            <person name="Cho J.-H."/>
            <person name="Park Y.-E."/>
            <person name="Jang D.-C."/>
            <person name="Im J.-S."/>
            <person name="Choi J.-G."/>
            <person name="Park H.-J."/>
            <person name="Lee G.-B."/>
            <person name="Lee Y.-G."/>
            <person name="Hong S.-Y."/>
            <person name="Cho K."/>
            <person name="Sohn K.H."/>
        </authorList>
    </citation>
    <scope>NUCLEOTIDE SEQUENCE</scope>
    <source>
        <strain evidence="3">KR_1_A1</strain>
        <strain evidence="5">KR_2_A2</strain>
    </source>
</reference>
<accession>A0A833SEB7</accession>
<feature type="compositionally biased region" description="Basic and acidic residues" evidence="1">
    <location>
        <begin position="1"/>
        <end position="11"/>
    </location>
</feature>
<evidence type="ECO:0000313" key="5">
    <source>
        <dbReference type="EMBL" id="KAF4142762.1"/>
    </source>
</evidence>
<dbReference type="EMBL" id="WSZM01000958">
    <property type="protein sequence ID" value="KAF4028806.1"/>
    <property type="molecule type" value="Genomic_DNA"/>
</dbReference>
<dbReference type="EMBL" id="WSZM01000958">
    <property type="protein sequence ID" value="KAF4028809.1"/>
    <property type="molecule type" value="Genomic_DNA"/>
</dbReference>
<feature type="compositionally biased region" description="Polar residues" evidence="1">
    <location>
        <begin position="13"/>
        <end position="32"/>
    </location>
</feature>
<dbReference type="EMBL" id="JAACNO010001154">
    <property type="protein sequence ID" value="KAF4142762.1"/>
    <property type="molecule type" value="Genomic_DNA"/>
</dbReference>
<organism evidence="3 6">
    <name type="scientific">Phytophthora infestans</name>
    <name type="common">Potato late blight agent</name>
    <name type="synonym">Botrytis infestans</name>
    <dbReference type="NCBI Taxonomy" id="4787"/>
    <lineage>
        <taxon>Eukaryota</taxon>
        <taxon>Sar</taxon>
        <taxon>Stramenopiles</taxon>
        <taxon>Oomycota</taxon>
        <taxon>Peronosporomycetes</taxon>
        <taxon>Peronosporales</taxon>
        <taxon>Peronosporaceae</taxon>
        <taxon>Phytophthora</taxon>
    </lineage>
</organism>
<gene>
    <name evidence="4" type="ORF">GN244_ATG19138</name>
    <name evidence="2" type="ORF">GN244_ATG19494</name>
    <name evidence="3" type="ORF">GN244_ATG19497</name>
    <name evidence="5" type="ORF">GN958_ATG08074</name>
</gene>
<dbReference type="AlphaFoldDB" id="A0A833SEB7"/>
<evidence type="ECO:0000313" key="4">
    <source>
        <dbReference type="EMBL" id="KAF4029152.1"/>
    </source>
</evidence>
<evidence type="ECO:0000256" key="1">
    <source>
        <dbReference type="SAM" id="MobiDB-lite"/>
    </source>
</evidence>
<name>A0A833SEB7_PHYIN</name>
<dbReference type="Proteomes" id="UP000602510">
    <property type="component" value="Unassembled WGS sequence"/>
</dbReference>
<dbReference type="EMBL" id="WSZM01000884">
    <property type="protein sequence ID" value="KAF4029152.1"/>
    <property type="molecule type" value="Genomic_DNA"/>
</dbReference>
<keyword evidence="6" id="KW-1185">Reference proteome</keyword>
<proteinExistence type="predicted"/>
<feature type="region of interest" description="Disordered" evidence="1">
    <location>
        <begin position="1"/>
        <end position="61"/>
    </location>
</feature>
<dbReference type="Proteomes" id="UP000704712">
    <property type="component" value="Unassembled WGS sequence"/>
</dbReference>
<evidence type="ECO:0000313" key="3">
    <source>
        <dbReference type="EMBL" id="KAF4028809.1"/>
    </source>
</evidence>
<evidence type="ECO:0000313" key="6">
    <source>
        <dbReference type="Proteomes" id="UP000602510"/>
    </source>
</evidence>
<sequence>MELGIRLDRSQRRLTTSGGTGSQGWNPTSDLSSGMGGQGWTPSSFDHDQENGSPGMARLQSRAQFWHLQPF</sequence>
<protein>
    <submittedName>
        <fullName evidence="3">Uncharacterized protein</fullName>
    </submittedName>
</protein>
<evidence type="ECO:0000313" key="2">
    <source>
        <dbReference type="EMBL" id="KAF4028806.1"/>
    </source>
</evidence>
<comment type="caution">
    <text evidence="3">The sequence shown here is derived from an EMBL/GenBank/DDBJ whole genome shotgun (WGS) entry which is preliminary data.</text>
</comment>